<evidence type="ECO:0000313" key="2">
    <source>
        <dbReference type="Proteomes" id="UP000092445"/>
    </source>
</evidence>
<dbReference type="AlphaFoldDB" id="A0A1B0A5H7"/>
<evidence type="ECO:0000313" key="1">
    <source>
        <dbReference type="EnsemblMetazoa" id="GPAI035073-PA"/>
    </source>
</evidence>
<proteinExistence type="predicted"/>
<dbReference type="STRING" id="7398.A0A1B0A5H7"/>
<name>A0A1B0A5H7_GLOPL</name>
<accession>A0A1B0A5H7</accession>
<dbReference type="VEuPathDB" id="VectorBase:GPAI035073"/>
<dbReference type="EnsemblMetazoa" id="GPAI035073-RA">
    <property type="protein sequence ID" value="GPAI035073-PA"/>
    <property type="gene ID" value="GPAI035073"/>
</dbReference>
<organism evidence="1 2">
    <name type="scientific">Glossina pallidipes</name>
    <name type="common">Tsetse fly</name>
    <dbReference type="NCBI Taxonomy" id="7398"/>
    <lineage>
        <taxon>Eukaryota</taxon>
        <taxon>Metazoa</taxon>
        <taxon>Ecdysozoa</taxon>
        <taxon>Arthropoda</taxon>
        <taxon>Hexapoda</taxon>
        <taxon>Insecta</taxon>
        <taxon>Pterygota</taxon>
        <taxon>Neoptera</taxon>
        <taxon>Endopterygota</taxon>
        <taxon>Diptera</taxon>
        <taxon>Brachycera</taxon>
        <taxon>Muscomorpha</taxon>
        <taxon>Hippoboscoidea</taxon>
        <taxon>Glossinidae</taxon>
        <taxon>Glossina</taxon>
    </lineage>
</organism>
<dbReference type="Proteomes" id="UP000092445">
    <property type="component" value="Unassembled WGS sequence"/>
</dbReference>
<protein>
    <submittedName>
        <fullName evidence="1">Uncharacterized protein</fullName>
    </submittedName>
</protein>
<sequence>MSVKFTEKGAEKIRIERSRHFERSVKQLSGRTLYDLESTYTIKTGASLIPDLNVIVERMRNMPDDRFIYLNYMLPKTSEYFTPYSLKEFTYDDLPNKQLFFTMSRHGVTYWHLSENFFTPLLQWQQEFQQFLSIIKIRTFAVFRIWKGFKVWEKTIKWIKQGEAKSYLQDHLLIAIPPLASAILKLLEACLTAITERGFFPDDEINYYPSIKKMRDAMSFMDRARKRNFCKILSKYESLHLAHDQPTILTDFDFVPLLASLATAIVLCIICYSELHVTVSTIS</sequence>
<keyword evidence="2" id="KW-1185">Reference proteome</keyword>
<reference evidence="2" key="1">
    <citation type="submission" date="2014-03" db="EMBL/GenBank/DDBJ databases">
        <authorList>
            <person name="Aksoy S."/>
            <person name="Warren W."/>
            <person name="Wilson R.K."/>
        </authorList>
    </citation>
    <scope>NUCLEOTIDE SEQUENCE [LARGE SCALE GENOMIC DNA]</scope>
    <source>
        <strain evidence="2">IAEA</strain>
    </source>
</reference>
<reference evidence="1" key="2">
    <citation type="submission" date="2020-05" db="UniProtKB">
        <authorList>
            <consortium name="EnsemblMetazoa"/>
        </authorList>
    </citation>
    <scope>IDENTIFICATION</scope>
    <source>
        <strain evidence="1">IAEA</strain>
    </source>
</reference>